<dbReference type="Gene3D" id="3.40.50.1170">
    <property type="entry name" value="L-asparaginase, N-terminal domain"/>
    <property type="match status" value="1"/>
</dbReference>
<dbReference type="InterPro" id="IPR037152">
    <property type="entry name" value="L-asparaginase_N_sf"/>
</dbReference>
<dbReference type="PIRSF" id="PIRSF001220">
    <property type="entry name" value="L-ASNase_gatD"/>
    <property type="match status" value="1"/>
</dbReference>
<dbReference type="AlphaFoldDB" id="D8U6W8"/>
<feature type="domain" description="Asparaginase/glutaminase C-terminal" evidence="5">
    <location>
        <begin position="220"/>
        <end position="317"/>
    </location>
</feature>
<dbReference type="PIRSF" id="PIRSF500176">
    <property type="entry name" value="L_ASNase"/>
    <property type="match status" value="1"/>
</dbReference>
<evidence type="ECO:0000313" key="7">
    <source>
        <dbReference type="Proteomes" id="UP000001058"/>
    </source>
</evidence>
<feature type="compositionally biased region" description="Low complexity" evidence="3">
    <location>
        <begin position="351"/>
        <end position="364"/>
    </location>
</feature>
<dbReference type="InterPro" id="IPR036152">
    <property type="entry name" value="Asp/glu_Ase-like_sf"/>
</dbReference>
<dbReference type="InterPro" id="IPR040919">
    <property type="entry name" value="Asparaginase_C"/>
</dbReference>
<dbReference type="PROSITE" id="PS51732">
    <property type="entry name" value="ASN_GLN_ASE_3"/>
    <property type="match status" value="1"/>
</dbReference>
<dbReference type="InterPro" id="IPR027473">
    <property type="entry name" value="L-asparaginase_C"/>
</dbReference>
<dbReference type="InterPro" id="IPR006034">
    <property type="entry name" value="Asparaginase/glutaminase-like"/>
</dbReference>
<dbReference type="KEGG" id="vcn:VOLCADRAFT_95209"/>
<dbReference type="PANTHER" id="PTHR11707">
    <property type="entry name" value="L-ASPARAGINASE"/>
    <property type="match status" value="1"/>
</dbReference>
<dbReference type="GO" id="GO:0009066">
    <property type="term" value="P:aspartate family amino acid metabolic process"/>
    <property type="evidence" value="ECO:0007669"/>
    <property type="project" value="UniProtKB-ARBA"/>
</dbReference>
<dbReference type="OrthoDB" id="542841at2759"/>
<dbReference type="RefSeq" id="XP_002954361.1">
    <property type="nucleotide sequence ID" value="XM_002954315.1"/>
</dbReference>
<dbReference type="PANTHER" id="PTHR11707:SF28">
    <property type="entry name" value="60 KDA LYSOPHOSPHOLIPASE"/>
    <property type="match status" value="1"/>
</dbReference>
<protein>
    <recommendedName>
        <fullName evidence="1">asparaginase</fullName>
        <ecNumber evidence="1">3.5.1.1</ecNumber>
    </recommendedName>
</protein>
<keyword evidence="7" id="KW-1185">Reference proteome</keyword>
<evidence type="ECO:0000259" key="4">
    <source>
        <dbReference type="Pfam" id="PF00710"/>
    </source>
</evidence>
<dbReference type="eggNOG" id="KOG0503">
    <property type="taxonomic scope" value="Eukaryota"/>
</dbReference>
<name>D8U6W8_VOLCA</name>
<dbReference type="SUPFAM" id="SSF53774">
    <property type="entry name" value="Glutaminase/Asparaginase"/>
    <property type="match status" value="1"/>
</dbReference>
<evidence type="ECO:0000313" key="6">
    <source>
        <dbReference type="EMBL" id="EFJ44511.1"/>
    </source>
</evidence>
<dbReference type="STRING" id="3068.D8U6W8"/>
<evidence type="ECO:0000256" key="3">
    <source>
        <dbReference type="SAM" id="MobiDB-lite"/>
    </source>
</evidence>
<feature type="domain" description="L-asparaginase N-terminal" evidence="4">
    <location>
        <begin position="3"/>
        <end position="174"/>
    </location>
</feature>
<proteinExistence type="predicted"/>
<dbReference type="InParanoid" id="D8U6W8"/>
<evidence type="ECO:0000259" key="5">
    <source>
        <dbReference type="Pfam" id="PF17763"/>
    </source>
</evidence>
<dbReference type="Gene3D" id="3.40.50.40">
    <property type="match status" value="1"/>
</dbReference>
<sequence>MHITFIITGGTIFQTKDAKTGCMVIGARLDDIVSPEFLVSMGVYTSRCIDLNVRSGADLTYEIIFAARDAIRDNLSRSAVFILVTGTDTLEEFAFCLDLLLGNALVAASASLVVTGAMKPYDIEGYDGSSNVQQAVQANASKFGVLVVLNDSIHLARYVRKVDSQLMGAFQSHPGPVREGRVRLYYGPPLDAAAWRDPRFASLDAAAVAAIGRRVAIWVTGVSAGLLPEALVSSLAGLVVAAPGTGSLAAALIEQLARWTSHIPVVIATRCAVGSNFDDHYYRGSRDKYERRGFLLADFAHLTATQIRNMLVLRLAAGLYPQYEHLLRTGKSAASEQGAQPSAPPRRHPPDAAAAATEATAPAAGDTGVAV</sequence>
<feature type="region of interest" description="Disordered" evidence="3">
    <location>
        <begin position="331"/>
        <end position="371"/>
    </location>
</feature>
<dbReference type="GeneID" id="9624580"/>
<dbReference type="Pfam" id="PF00710">
    <property type="entry name" value="Asparaginase"/>
    <property type="match status" value="1"/>
</dbReference>
<dbReference type="Proteomes" id="UP000001058">
    <property type="component" value="Unassembled WGS sequence"/>
</dbReference>
<reference evidence="6 7" key="1">
    <citation type="journal article" date="2010" name="Science">
        <title>Genomic analysis of organismal complexity in the multicellular green alga Volvox carteri.</title>
        <authorList>
            <person name="Prochnik S.E."/>
            <person name="Umen J."/>
            <person name="Nedelcu A.M."/>
            <person name="Hallmann A."/>
            <person name="Miller S.M."/>
            <person name="Nishii I."/>
            <person name="Ferris P."/>
            <person name="Kuo A."/>
            <person name="Mitros T."/>
            <person name="Fritz-Laylin L.K."/>
            <person name="Hellsten U."/>
            <person name="Chapman J."/>
            <person name="Simakov O."/>
            <person name="Rensing S.A."/>
            <person name="Terry A."/>
            <person name="Pangilinan J."/>
            <person name="Kapitonov V."/>
            <person name="Jurka J."/>
            <person name="Salamov A."/>
            <person name="Shapiro H."/>
            <person name="Schmutz J."/>
            <person name="Grimwood J."/>
            <person name="Lindquist E."/>
            <person name="Lucas S."/>
            <person name="Grigoriev I.V."/>
            <person name="Schmitt R."/>
            <person name="Kirk D."/>
            <person name="Rokhsar D.S."/>
        </authorList>
    </citation>
    <scope>NUCLEOTIDE SEQUENCE [LARGE SCALE GENOMIC DNA]</scope>
    <source>
        <strain evidence="7">f. Nagariensis / Eve</strain>
    </source>
</reference>
<dbReference type="InterPro" id="IPR027474">
    <property type="entry name" value="L-asparaginase_N"/>
</dbReference>
<evidence type="ECO:0000256" key="1">
    <source>
        <dbReference type="ARBA" id="ARBA00012920"/>
    </source>
</evidence>
<dbReference type="EC" id="3.5.1.1" evidence="1"/>
<organism evidence="7">
    <name type="scientific">Volvox carteri f. nagariensis</name>
    <dbReference type="NCBI Taxonomy" id="3068"/>
    <lineage>
        <taxon>Eukaryota</taxon>
        <taxon>Viridiplantae</taxon>
        <taxon>Chlorophyta</taxon>
        <taxon>core chlorophytes</taxon>
        <taxon>Chlorophyceae</taxon>
        <taxon>CS clade</taxon>
        <taxon>Chlamydomonadales</taxon>
        <taxon>Volvocaceae</taxon>
        <taxon>Volvox</taxon>
    </lineage>
</organism>
<evidence type="ECO:0000256" key="2">
    <source>
        <dbReference type="PIRSR" id="PIRSR001220-1"/>
    </source>
</evidence>
<dbReference type="PRINTS" id="PR00139">
    <property type="entry name" value="ASNGLNASE"/>
</dbReference>
<dbReference type="SMART" id="SM00870">
    <property type="entry name" value="Asparaginase"/>
    <property type="match status" value="1"/>
</dbReference>
<accession>D8U6W8</accession>
<gene>
    <name evidence="6" type="ORF">VOLCADRAFT_95209</name>
</gene>
<dbReference type="GO" id="GO:0004067">
    <property type="term" value="F:asparaginase activity"/>
    <property type="evidence" value="ECO:0007669"/>
    <property type="project" value="UniProtKB-UniRule"/>
</dbReference>
<feature type="active site" description="O-isoaspartyl threonine intermediate" evidence="2">
    <location>
        <position position="11"/>
    </location>
</feature>
<dbReference type="EMBL" id="GL378363">
    <property type="protein sequence ID" value="EFJ44511.1"/>
    <property type="molecule type" value="Genomic_DNA"/>
</dbReference>
<dbReference type="Pfam" id="PF17763">
    <property type="entry name" value="Asparaginase_C"/>
    <property type="match status" value="1"/>
</dbReference>